<evidence type="ECO:0000313" key="2">
    <source>
        <dbReference type="EMBL" id="SCW96258.1"/>
    </source>
</evidence>
<dbReference type="AlphaFoldDB" id="A0A1G4URG9"/>
<protein>
    <submittedName>
        <fullName evidence="2">Phasin protein</fullName>
    </submittedName>
</protein>
<dbReference type="STRING" id="177413.SAMN05660859_0210"/>
<dbReference type="InterPro" id="IPR018968">
    <property type="entry name" value="Phasin"/>
</dbReference>
<proteinExistence type="predicted"/>
<dbReference type="EMBL" id="FMTP01000011">
    <property type="protein sequence ID" value="SCW96258.1"/>
    <property type="molecule type" value="Genomic_DNA"/>
</dbReference>
<sequence>MLQNFEDIQKVGKDNLELASKSFGTVSKGVQAIAIEVADYSKKSFEEGTATAEKLFGAKTLDKAVEIQSAYFKSAYERFVAQATKMGELYADLAKETYKPYESVLAKVTATK</sequence>
<dbReference type="Proteomes" id="UP000198889">
    <property type="component" value="Unassembled WGS sequence"/>
</dbReference>
<evidence type="ECO:0000313" key="3">
    <source>
        <dbReference type="Proteomes" id="UP000198889"/>
    </source>
</evidence>
<keyword evidence="3" id="KW-1185">Reference proteome</keyword>
<dbReference type="Pfam" id="PF09361">
    <property type="entry name" value="Phasin_2"/>
    <property type="match status" value="1"/>
</dbReference>
<gene>
    <name evidence="2" type="ORF">SAMN05660859_0210</name>
</gene>
<accession>A0A1G4URG9</accession>
<dbReference type="RefSeq" id="WP_091444433.1">
    <property type="nucleotide sequence ID" value="NZ_FMTP01000011.1"/>
</dbReference>
<reference evidence="3" key="1">
    <citation type="submission" date="2016-10" db="EMBL/GenBank/DDBJ databases">
        <authorList>
            <person name="Varghese N."/>
            <person name="Submissions S."/>
        </authorList>
    </citation>
    <scope>NUCLEOTIDE SEQUENCE [LARGE SCALE GENOMIC DNA]</scope>
    <source>
        <strain evidence="3">CGMCC 1.1761</strain>
    </source>
</reference>
<organism evidence="2 3">
    <name type="scientific">Ancylobacter rudongensis</name>
    <dbReference type="NCBI Taxonomy" id="177413"/>
    <lineage>
        <taxon>Bacteria</taxon>
        <taxon>Pseudomonadati</taxon>
        <taxon>Pseudomonadota</taxon>
        <taxon>Alphaproteobacteria</taxon>
        <taxon>Hyphomicrobiales</taxon>
        <taxon>Xanthobacteraceae</taxon>
        <taxon>Ancylobacter</taxon>
    </lineage>
</organism>
<evidence type="ECO:0000259" key="1">
    <source>
        <dbReference type="Pfam" id="PF09361"/>
    </source>
</evidence>
<name>A0A1G4URG9_9HYPH</name>
<feature type="domain" description="Phasin" evidence="1">
    <location>
        <begin position="6"/>
        <end position="103"/>
    </location>
</feature>